<name>A0A4Y9ZDG3_9AGAM</name>
<dbReference type="EMBL" id="SEOQ01000009">
    <property type="protein sequence ID" value="TFY72612.1"/>
    <property type="molecule type" value="Genomic_DNA"/>
</dbReference>
<comment type="caution">
    <text evidence="1">The sequence shown here is derived from an EMBL/GenBank/DDBJ whole genome shotgun (WGS) entry which is preliminary data.</text>
</comment>
<organism evidence="1 2">
    <name type="scientific">Dentipellis fragilis</name>
    <dbReference type="NCBI Taxonomy" id="205917"/>
    <lineage>
        <taxon>Eukaryota</taxon>
        <taxon>Fungi</taxon>
        <taxon>Dikarya</taxon>
        <taxon>Basidiomycota</taxon>
        <taxon>Agaricomycotina</taxon>
        <taxon>Agaricomycetes</taxon>
        <taxon>Russulales</taxon>
        <taxon>Hericiaceae</taxon>
        <taxon>Dentipellis</taxon>
    </lineage>
</organism>
<accession>A0A4Y9ZDG3</accession>
<sequence length="442" mass="49749">MLITDYQEKIILQCYTAEGKFTDRSFKEARNIQQGDLDNLLLGITGSEKQPSWSSYTSMSDLPADVRDGCKDAIQYLVKLRNAWRSDSIAIPEAWKVCTEGQEAESGQIADALDGSRLGPSLALVDDKISYISDARAKAEHDDLTAVGPDFLLSERLLSARFKWNEASPLDRRAMLRSCLPDVANVVDYDGEEIAAEDVVPAMFNWTPRSLIKCPPRFEFHDPIQTSLETPSKSIDFVVTLRSSFPPPDEPTEHDASAPITLAHPALLVGTKGPIRWTSTRVQHGSRVDQRDTLLETLHDVNDAVQPSLTAHLINWKHGLHRDAPLRSLRQMPAEIMVLGIVYDADSLRIVGCFPQIAPDDQVARYISVVIDELPFARRSSITADFISERLRVATALLTLRKHAYRLAGYWVAVNNYWYQFILDIERQLEEIYVEQKSVRLS</sequence>
<dbReference type="AlphaFoldDB" id="A0A4Y9ZDG3"/>
<gene>
    <name evidence="1" type="ORF">EVG20_g390</name>
</gene>
<dbReference type="OrthoDB" id="2804418at2759"/>
<dbReference type="STRING" id="205917.A0A4Y9ZDG3"/>
<protein>
    <submittedName>
        <fullName evidence="1">Uncharacterized protein</fullName>
    </submittedName>
</protein>
<dbReference type="Proteomes" id="UP000298327">
    <property type="component" value="Unassembled WGS sequence"/>
</dbReference>
<proteinExistence type="predicted"/>
<evidence type="ECO:0000313" key="2">
    <source>
        <dbReference type="Proteomes" id="UP000298327"/>
    </source>
</evidence>
<keyword evidence="2" id="KW-1185">Reference proteome</keyword>
<reference evidence="1 2" key="1">
    <citation type="submission" date="2019-02" db="EMBL/GenBank/DDBJ databases">
        <title>Genome sequencing of the rare red list fungi Dentipellis fragilis.</title>
        <authorList>
            <person name="Buettner E."/>
            <person name="Kellner H."/>
        </authorList>
    </citation>
    <scope>NUCLEOTIDE SEQUENCE [LARGE SCALE GENOMIC DNA]</scope>
    <source>
        <strain evidence="1 2">DSM 105465</strain>
    </source>
</reference>
<evidence type="ECO:0000313" key="1">
    <source>
        <dbReference type="EMBL" id="TFY72612.1"/>
    </source>
</evidence>